<protein>
    <submittedName>
        <fullName evidence="8">Uncharacterized protein</fullName>
    </submittedName>
</protein>
<reference evidence="8" key="1">
    <citation type="submission" date="2018-05" db="EMBL/GenBank/DDBJ databases">
        <authorList>
            <person name="Lanie J.A."/>
            <person name="Ng W.-L."/>
            <person name="Kazmierczak K.M."/>
            <person name="Andrzejewski T.M."/>
            <person name="Davidsen T.M."/>
            <person name="Wayne K.J."/>
            <person name="Tettelin H."/>
            <person name="Glass J.I."/>
            <person name="Rusch D."/>
            <person name="Podicherti R."/>
            <person name="Tsui H.-C.T."/>
            <person name="Winkler M.E."/>
        </authorList>
    </citation>
    <scope>NUCLEOTIDE SEQUENCE</scope>
</reference>
<feature type="transmembrane region" description="Helical" evidence="7">
    <location>
        <begin position="39"/>
        <end position="60"/>
    </location>
</feature>
<dbReference type="CDD" id="cd06853">
    <property type="entry name" value="GT_WecA_like"/>
    <property type="match status" value="1"/>
</dbReference>
<evidence type="ECO:0000256" key="4">
    <source>
        <dbReference type="ARBA" id="ARBA00022692"/>
    </source>
</evidence>
<dbReference type="PANTHER" id="PTHR22926">
    <property type="entry name" value="PHOSPHO-N-ACETYLMURAMOYL-PENTAPEPTIDE-TRANSFERASE"/>
    <property type="match status" value="1"/>
</dbReference>
<accession>A0A382RFS4</accession>
<feature type="transmembrane region" description="Helical" evidence="7">
    <location>
        <begin position="6"/>
        <end position="27"/>
    </location>
</feature>
<feature type="transmembrane region" description="Helical" evidence="7">
    <location>
        <begin position="159"/>
        <end position="177"/>
    </location>
</feature>
<feature type="transmembrane region" description="Helical" evidence="7">
    <location>
        <begin position="242"/>
        <end position="262"/>
    </location>
</feature>
<dbReference type="AlphaFoldDB" id="A0A382RFS4"/>
<keyword evidence="5 7" id="KW-1133">Transmembrane helix</keyword>
<feature type="transmembrane region" description="Helical" evidence="7">
    <location>
        <begin position="129"/>
        <end position="147"/>
    </location>
</feature>
<comment type="subcellular location">
    <subcellularLocation>
        <location evidence="1">Cell membrane</location>
        <topology evidence="1">Multi-pass membrane protein</topology>
    </subcellularLocation>
</comment>
<dbReference type="PANTHER" id="PTHR22926:SF3">
    <property type="entry name" value="UNDECAPRENYL-PHOSPHATE ALPHA-N-ACETYLGLUCOSAMINYL 1-PHOSPHATE TRANSFERASE"/>
    <property type="match status" value="1"/>
</dbReference>
<dbReference type="EMBL" id="UINC01121103">
    <property type="protein sequence ID" value="SVC96017.1"/>
    <property type="molecule type" value="Genomic_DNA"/>
</dbReference>
<evidence type="ECO:0000256" key="6">
    <source>
        <dbReference type="ARBA" id="ARBA00023136"/>
    </source>
</evidence>
<feature type="transmembrane region" description="Helical" evidence="7">
    <location>
        <begin position="210"/>
        <end position="230"/>
    </location>
</feature>
<keyword evidence="4 7" id="KW-0812">Transmembrane</keyword>
<feature type="transmembrane region" description="Helical" evidence="7">
    <location>
        <begin position="183"/>
        <end position="203"/>
    </location>
</feature>
<name>A0A382RFS4_9ZZZZ</name>
<feature type="transmembrane region" description="Helical" evidence="7">
    <location>
        <begin position="99"/>
        <end position="117"/>
    </location>
</feature>
<feature type="non-terminal residue" evidence="8">
    <location>
        <position position="299"/>
    </location>
</feature>
<feature type="transmembrane region" description="Helical" evidence="7">
    <location>
        <begin position="66"/>
        <end position="87"/>
    </location>
</feature>
<evidence type="ECO:0000256" key="2">
    <source>
        <dbReference type="ARBA" id="ARBA00022475"/>
    </source>
</evidence>
<evidence type="ECO:0000256" key="7">
    <source>
        <dbReference type="SAM" id="Phobius"/>
    </source>
</evidence>
<proteinExistence type="predicted"/>
<evidence type="ECO:0000256" key="5">
    <source>
        <dbReference type="ARBA" id="ARBA00022989"/>
    </source>
</evidence>
<dbReference type="Pfam" id="PF00953">
    <property type="entry name" value="Glycos_transf_4"/>
    <property type="match status" value="1"/>
</dbReference>
<dbReference type="GO" id="GO:0016780">
    <property type="term" value="F:phosphotransferase activity, for other substituted phosphate groups"/>
    <property type="evidence" value="ECO:0007669"/>
    <property type="project" value="InterPro"/>
</dbReference>
<gene>
    <name evidence="8" type="ORF">METZ01_LOCUS348871</name>
</gene>
<dbReference type="InterPro" id="IPR000715">
    <property type="entry name" value="Glycosyl_transferase_4"/>
</dbReference>
<evidence type="ECO:0000256" key="3">
    <source>
        <dbReference type="ARBA" id="ARBA00022679"/>
    </source>
</evidence>
<keyword evidence="2" id="KW-1003">Cell membrane</keyword>
<dbReference type="GO" id="GO:0005886">
    <property type="term" value="C:plasma membrane"/>
    <property type="evidence" value="ECO:0007669"/>
    <property type="project" value="UniProtKB-SubCell"/>
</dbReference>
<dbReference type="GO" id="GO:0071555">
    <property type="term" value="P:cell wall organization"/>
    <property type="evidence" value="ECO:0007669"/>
    <property type="project" value="TreeGrafter"/>
</dbReference>
<keyword evidence="6 7" id="KW-0472">Membrane</keyword>
<dbReference type="GO" id="GO:0044038">
    <property type="term" value="P:cell wall macromolecule biosynthetic process"/>
    <property type="evidence" value="ECO:0007669"/>
    <property type="project" value="TreeGrafter"/>
</dbReference>
<organism evidence="8">
    <name type="scientific">marine metagenome</name>
    <dbReference type="NCBI Taxonomy" id="408172"/>
    <lineage>
        <taxon>unclassified sequences</taxon>
        <taxon>metagenomes</taxon>
        <taxon>ecological metagenomes</taxon>
    </lineage>
</organism>
<evidence type="ECO:0000313" key="8">
    <source>
        <dbReference type="EMBL" id="SVC96017.1"/>
    </source>
</evidence>
<sequence length="299" mass="32784">MIYFVTIILTLACSSLICVLANKLDIVDSPDGVRKVHKGNIALGGGVCLFLPLIFCFYLFPEFSSAVSENIKIIGLCSLFILFLGLADDIKPLPISIRLIGQIVASWVIIIMTDLYVKDLGDLLGLGNIHLGELGIPITIFMVVGVTNAFNMLDGMDGLVSLVALTCFSSLSILSYFNGTPFIEINLLSTIILIFLLFNLGLFKHKWKIFLGDSGAMWIGFIISWSLVYFSGDQDKLIEPVSALWIVLLPLIDALSTFIGRLREGKPIFSGDRAHIHHVLLAAGLKKWQVLVLILLVSS</sequence>
<dbReference type="GO" id="GO:0009103">
    <property type="term" value="P:lipopolysaccharide biosynthetic process"/>
    <property type="evidence" value="ECO:0007669"/>
    <property type="project" value="TreeGrafter"/>
</dbReference>
<evidence type="ECO:0000256" key="1">
    <source>
        <dbReference type="ARBA" id="ARBA00004651"/>
    </source>
</evidence>
<keyword evidence="3" id="KW-0808">Transferase</keyword>